<dbReference type="AlphaFoldDB" id="A0A484H0U2"/>
<organism evidence="1 2">
    <name type="scientific">Sousa chinensis</name>
    <name type="common">Indo-pacific humpbacked dolphin</name>
    <name type="synonym">Steno chinensis</name>
    <dbReference type="NCBI Taxonomy" id="103600"/>
    <lineage>
        <taxon>Eukaryota</taxon>
        <taxon>Metazoa</taxon>
        <taxon>Chordata</taxon>
        <taxon>Craniata</taxon>
        <taxon>Vertebrata</taxon>
        <taxon>Euteleostomi</taxon>
        <taxon>Mammalia</taxon>
        <taxon>Eutheria</taxon>
        <taxon>Laurasiatheria</taxon>
        <taxon>Artiodactyla</taxon>
        <taxon>Whippomorpha</taxon>
        <taxon>Cetacea</taxon>
        <taxon>Odontoceti</taxon>
        <taxon>Delphinidae</taxon>
        <taxon>Sousa</taxon>
    </lineage>
</organism>
<keyword evidence="2" id="KW-1185">Reference proteome</keyword>
<evidence type="ECO:0000313" key="2">
    <source>
        <dbReference type="Proteomes" id="UP000295264"/>
    </source>
</evidence>
<sequence>ERPTGHEGMTPTTEADLALSLIYVRRVLLHPVLDCVVFSLATLIPKC</sequence>
<accession>A0A484H0U2</accession>
<feature type="non-terminal residue" evidence="1">
    <location>
        <position position="1"/>
    </location>
</feature>
<reference evidence="1 2" key="1">
    <citation type="journal article" date="2018" name="Genomics">
        <title>Molecular footprints of inshore aquatic adaptation in Indo-Pacific humpback dolphin (Sousa chinensis).</title>
        <authorList>
            <person name="Ming Y."/>
            <person name="Jian J."/>
            <person name="Yu F."/>
            <person name="Yu X."/>
            <person name="Wang J."/>
            <person name="Liu W."/>
        </authorList>
    </citation>
    <scope>NUCLEOTIDE SEQUENCE [LARGE SCALE GENOMIC DNA]</scope>
    <source>
        <strain evidence="1">MY-2018</strain>
        <tissue evidence="1">Skin</tissue>
    </source>
</reference>
<comment type="caution">
    <text evidence="1">The sequence shown here is derived from an EMBL/GenBank/DDBJ whole genome shotgun (WGS) entry which is preliminary data.</text>
</comment>
<evidence type="ECO:0000313" key="1">
    <source>
        <dbReference type="EMBL" id="TEA41737.1"/>
    </source>
</evidence>
<proteinExistence type="predicted"/>
<name>A0A484H0U2_SOUCH</name>
<feature type="non-terminal residue" evidence="1">
    <location>
        <position position="47"/>
    </location>
</feature>
<protein>
    <submittedName>
        <fullName evidence="1">Uncharacterized protein</fullName>
    </submittedName>
</protein>
<gene>
    <name evidence="1" type="ORF">DBR06_SOUSAS26310017</name>
</gene>
<dbReference type="Proteomes" id="UP000295264">
    <property type="component" value="Unassembled WGS sequence"/>
</dbReference>
<dbReference type="EMBL" id="QWLN02001056">
    <property type="protein sequence ID" value="TEA41737.1"/>
    <property type="molecule type" value="Genomic_DNA"/>
</dbReference>